<feature type="compositionally biased region" description="Low complexity" evidence="2">
    <location>
        <begin position="860"/>
        <end position="907"/>
    </location>
</feature>
<proteinExistence type="predicted"/>
<dbReference type="InterPro" id="IPR019734">
    <property type="entry name" value="TPR_rpt"/>
</dbReference>
<organism evidence="4 5">
    <name type="scientific">Coilia grayii</name>
    <name type="common">Gray's grenadier anchovy</name>
    <dbReference type="NCBI Taxonomy" id="363190"/>
    <lineage>
        <taxon>Eukaryota</taxon>
        <taxon>Metazoa</taxon>
        <taxon>Chordata</taxon>
        <taxon>Craniata</taxon>
        <taxon>Vertebrata</taxon>
        <taxon>Euteleostomi</taxon>
        <taxon>Actinopterygii</taxon>
        <taxon>Neopterygii</taxon>
        <taxon>Teleostei</taxon>
        <taxon>Clupei</taxon>
        <taxon>Clupeiformes</taxon>
        <taxon>Clupeoidei</taxon>
        <taxon>Engraulidae</taxon>
        <taxon>Coilinae</taxon>
        <taxon>Coilia</taxon>
    </lineage>
</organism>
<dbReference type="PANTHER" id="PTHR46016">
    <property type="entry name" value="ZINC FINGER, RING/FYVE/PHD-TYPE"/>
    <property type="match status" value="1"/>
</dbReference>
<dbReference type="EMBL" id="JBHFQA010000018">
    <property type="protein sequence ID" value="KAL2083150.1"/>
    <property type="molecule type" value="Genomic_DNA"/>
</dbReference>
<feature type="compositionally biased region" description="Polar residues" evidence="2">
    <location>
        <begin position="908"/>
        <end position="938"/>
    </location>
</feature>
<feature type="repeat" description="TPR" evidence="1">
    <location>
        <begin position="535"/>
        <end position="568"/>
    </location>
</feature>
<evidence type="ECO:0000259" key="3">
    <source>
        <dbReference type="Pfam" id="PF12733"/>
    </source>
</evidence>
<reference evidence="4 5" key="1">
    <citation type="submission" date="2024-09" db="EMBL/GenBank/DDBJ databases">
        <title>A chromosome-level genome assembly of Gray's grenadier anchovy, Coilia grayii.</title>
        <authorList>
            <person name="Fu Z."/>
        </authorList>
    </citation>
    <scope>NUCLEOTIDE SEQUENCE [LARGE SCALE GENOMIC DNA]</scope>
    <source>
        <strain evidence="4">G4</strain>
        <tissue evidence="4">Muscle</tissue>
    </source>
</reference>
<name>A0ABD1J7H7_9TELE</name>
<dbReference type="Pfam" id="PF12733">
    <property type="entry name" value="Cadherin-like"/>
    <property type="match status" value="2"/>
</dbReference>
<dbReference type="Proteomes" id="UP001591681">
    <property type="component" value="Unassembled WGS sequence"/>
</dbReference>
<sequence>MDNCDLEKLSCSGGKLEPPFRPDITSYKMTVESKVSKVTLELLTSDCAASYKILFGDGSKTIKLNDGLNEVAIEVVAEDGTTKKYCIVFTKLSASSAKLCGLAIEGKFELYPEFSDSVYDYSSCVPADRDTVVIQPKLPDKNMQVTVNEEDSSKAVSLNVGDTVVAIKVSSADGSNSQVYSLTITREQIPVPVTFCNVRDQMKNECPVSLTAFYRPISINQSRPKHIFSASYIDMLTRRSRVDPLSESPLIDGWKVTEMDLDTKMSVLSVKCFFAYRGCESILKLAEVVSHVKDCQHKPPADLDPKEVTETQWYKDNFESSSNLEIETKHTSEVRNWEKRLQKAVGKDTVDELCTHAEEQLNIYKRHLPKPGDLMQYAEGQSPLDSLEQAAVQYASAIKLKPRESRLHYLLGRTLEEHHYAEEMYGLKQKDTGDAQELGSAKTAGRLDEILAVCKLHGFTGTPTLENQLKALDMEFHQLKEQGQSTKAEYVQTLYLWLSKKVKKDGQFSVANEESWLHRAFLKYLDAWSLSEDSWEYNLHVGRLLLVQGKSREALQHLQTALALRPTQPALRFYTGVAVLQQEGNSGTQEKVAALYLQQGLEYVMARALMAAGPDREKLDHGDPLSTVNIQFLRGCFSLGTLLTKNAPSEKAMSSEHIYHILVCLAGQGVSRCVGRGEVGQQLEWVLLDSHFALLQALIQQPTAVTGKQAWISQRCQALSALIRLTSIPPCRELLDMQEKVCQIGVVTVPRSSHALCLLGVTQLAQYDSEPGSELGQVALADSRLSFQASIELEGCSQAGDPPEKLTKQPWWQERLAQKVRTAKQAASKSTGAPGASEAGASGKASGPGRGRGTPGRGGTAAAAAKSGAAPRGGKAAPAAKAAPPPAARGRAGGAAQPKAAGKASSKTQLSPSKSKQECNVPQTKTEVIEAPSSSNTKLAAPAITNPRSHAPRLGLARALSRTEDTHQQACSLYQEVISMAPEVHDAYIELADLLVKTDPLAAVEIYSRFPLKPVSEQTFDDAFITGEIVRILMKQELYDHILLCPNLIAYGKVMGLGCLEKYIDVLEGKFKTDLLKSMYAGIHGKSVEDKDLQDFFRFKCWI</sequence>
<dbReference type="Pfam" id="PF13432">
    <property type="entry name" value="TPR_16"/>
    <property type="match status" value="1"/>
</dbReference>
<feature type="compositionally biased region" description="Gly residues" evidence="2">
    <location>
        <begin position="846"/>
        <end position="859"/>
    </location>
</feature>
<protein>
    <recommendedName>
        <fullName evidence="3">Cadherin-like beta-sandwich-like domain-containing protein</fullName>
    </recommendedName>
</protein>
<comment type="caution">
    <text evidence="4">The sequence shown here is derived from an EMBL/GenBank/DDBJ whole genome shotgun (WGS) entry which is preliminary data.</text>
</comment>
<dbReference type="InterPro" id="IPR051438">
    <property type="entry name" value="RNF_E3_ubiq-protein_ligase"/>
</dbReference>
<feature type="domain" description="Cadherin-like beta-sandwich-like" evidence="3">
    <location>
        <begin position="111"/>
        <end position="187"/>
    </location>
</feature>
<evidence type="ECO:0000256" key="1">
    <source>
        <dbReference type="PROSITE-ProRule" id="PRU00339"/>
    </source>
</evidence>
<dbReference type="InterPro" id="IPR011990">
    <property type="entry name" value="TPR-like_helical_dom_sf"/>
</dbReference>
<accession>A0ABD1J7H7</accession>
<feature type="compositionally biased region" description="Low complexity" evidence="2">
    <location>
        <begin position="830"/>
        <end position="845"/>
    </location>
</feature>
<dbReference type="InterPro" id="IPR025883">
    <property type="entry name" value="Cadherin-like_domain"/>
</dbReference>
<keyword evidence="1" id="KW-0802">TPR repeat</keyword>
<evidence type="ECO:0000313" key="5">
    <source>
        <dbReference type="Proteomes" id="UP001591681"/>
    </source>
</evidence>
<dbReference type="SUPFAM" id="SSF48452">
    <property type="entry name" value="TPR-like"/>
    <property type="match status" value="1"/>
</dbReference>
<dbReference type="AlphaFoldDB" id="A0ABD1J7H7"/>
<evidence type="ECO:0000313" key="4">
    <source>
        <dbReference type="EMBL" id="KAL2083150.1"/>
    </source>
</evidence>
<evidence type="ECO:0000256" key="2">
    <source>
        <dbReference type="SAM" id="MobiDB-lite"/>
    </source>
</evidence>
<keyword evidence="5" id="KW-1185">Reference proteome</keyword>
<dbReference type="PROSITE" id="PS50005">
    <property type="entry name" value="TPR"/>
    <property type="match status" value="1"/>
</dbReference>
<gene>
    <name evidence="4" type="ORF">ACEWY4_020923</name>
</gene>
<feature type="region of interest" description="Disordered" evidence="2">
    <location>
        <begin position="818"/>
        <end position="940"/>
    </location>
</feature>
<dbReference type="Gene3D" id="1.25.40.10">
    <property type="entry name" value="Tetratricopeptide repeat domain"/>
    <property type="match status" value="1"/>
</dbReference>
<dbReference type="PANTHER" id="PTHR46016:SF1">
    <property type="entry name" value="RING-TYPE DOMAIN-CONTAINING PROTEIN"/>
    <property type="match status" value="1"/>
</dbReference>
<feature type="domain" description="Cadherin-like beta-sandwich-like" evidence="3">
    <location>
        <begin position="8"/>
        <end position="91"/>
    </location>
</feature>